<evidence type="ECO:0000313" key="2">
    <source>
        <dbReference type="Proteomes" id="UP000276542"/>
    </source>
</evidence>
<dbReference type="AlphaFoldDB" id="A0A3A5HHA9"/>
<sequence length="68" mass="7533">MSTAVAAMREDLTAAYRLLREAGEEVHRAATLVDRYSPSIADQTLSTLSLLEDGASRLERAIRQLESR</sequence>
<name>A0A3A5HHA9_9ACTN</name>
<keyword evidence="2" id="KW-1185">Reference proteome</keyword>
<accession>A0A3A5HHA9</accession>
<comment type="caution">
    <text evidence="1">The sequence shown here is derived from an EMBL/GenBank/DDBJ whole genome shotgun (WGS) entry which is preliminary data.</text>
</comment>
<dbReference type="Proteomes" id="UP000276542">
    <property type="component" value="Unassembled WGS sequence"/>
</dbReference>
<organism evidence="1 2">
    <name type="scientific">Nocardioides cavernaquae</name>
    <dbReference type="NCBI Taxonomy" id="2321396"/>
    <lineage>
        <taxon>Bacteria</taxon>
        <taxon>Bacillati</taxon>
        <taxon>Actinomycetota</taxon>
        <taxon>Actinomycetes</taxon>
        <taxon>Propionibacteriales</taxon>
        <taxon>Nocardioidaceae</taxon>
        <taxon>Nocardioides</taxon>
    </lineage>
</organism>
<protein>
    <submittedName>
        <fullName evidence="1">Uncharacterized protein</fullName>
    </submittedName>
</protein>
<dbReference type="RefSeq" id="WP_120061419.1">
    <property type="nucleotide sequence ID" value="NZ_QYRP01000002.1"/>
</dbReference>
<reference evidence="2" key="1">
    <citation type="submission" date="2018-09" db="EMBL/GenBank/DDBJ databases">
        <authorList>
            <person name="Zhu H."/>
        </authorList>
    </citation>
    <scope>NUCLEOTIDE SEQUENCE [LARGE SCALE GENOMIC DNA]</scope>
    <source>
        <strain evidence="2">K1W22B-1</strain>
    </source>
</reference>
<dbReference type="EMBL" id="QYRP01000002">
    <property type="protein sequence ID" value="RJS47454.1"/>
    <property type="molecule type" value="Genomic_DNA"/>
</dbReference>
<proteinExistence type="predicted"/>
<gene>
    <name evidence="1" type="ORF">D4739_15340</name>
</gene>
<evidence type="ECO:0000313" key="1">
    <source>
        <dbReference type="EMBL" id="RJS47454.1"/>
    </source>
</evidence>